<dbReference type="Pfam" id="PF21221">
    <property type="entry name" value="B_lactamase-like_C"/>
    <property type="match status" value="1"/>
</dbReference>
<feature type="domain" description="Metallo-beta-lactamase" evidence="1">
    <location>
        <begin position="45"/>
        <end position="262"/>
    </location>
</feature>
<dbReference type="PANTHER" id="PTHR23131">
    <property type="entry name" value="ENDORIBONUCLEASE LACTB2"/>
    <property type="match status" value="1"/>
</dbReference>
<dbReference type="InterPro" id="IPR036866">
    <property type="entry name" value="RibonucZ/Hydroxyglut_hydro"/>
</dbReference>
<dbReference type="InterPro" id="IPR001279">
    <property type="entry name" value="Metallo-B-lactamas"/>
</dbReference>
<dbReference type="PANTHER" id="PTHR23131:SF4">
    <property type="entry name" value="METALLO-BETA-LACTAMASE SUPERFAMILY POTEIN"/>
    <property type="match status" value="1"/>
</dbReference>
<dbReference type="AlphaFoldDB" id="A0A8J3H2E4"/>
<protein>
    <submittedName>
        <fullName evidence="2">MBL fold metallo-hydrolase</fullName>
    </submittedName>
</protein>
<gene>
    <name evidence="2" type="ORF">GCM10017056_42940</name>
</gene>
<dbReference type="EMBL" id="BNCJ01000019">
    <property type="protein sequence ID" value="GHF67114.1"/>
    <property type="molecule type" value="Genomic_DNA"/>
</dbReference>
<proteinExistence type="predicted"/>
<dbReference type="Gene3D" id="1.10.10.10">
    <property type="entry name" value="Winged helix-like DNA-binding domain superfamily/Winged helix DNA-binding domain"/>
    <property type="match status" value="1"/>
</dbReference>
<dbReference type="RefSeq" id="WP_189682181.1">
    <property type="nucleotide sequence ID" value="NZ_BNCJ01000019.1"/>
</dbReference>
<reference evidence="2" key="2">
    <citation type="submission" date="2020-09" db="EMBL/GenBank/DDBJ databases">
        <authorList>
            <person name="Sun Q."/>
            <person name="Kim S."/>
        </authorList>
    </citation>
    <scope>NUCLEOTIDE SEQUENCE</scope>
    <source>
        <strain evidence="2">KCTC 42650</strain>
    </source>
</reference>
<dbReference type="Pfam" id="PF00753">
    <property type="entry name" value="Lactamase_B"/>
    <property type="match status" value="1"/>
</dbReference>
<sequence>MTDTREAARAPLTFPFEDIPAFGEPVEIAEGIIWVRFPLPFLLDHVNVYFIRDGDGWAVIDTGINTKDAIAIWEIVLRDVLKGAPVTRVVATHVHPDHIGLAGWLCEKFEAPLLTSLSAFTESRLISLAPNETGSRQFFDFYVSHGMSAEGAGIVAIRGNEYLQLVHPLPRSFHRLVRADVLMIGGREFRVLTGEGHAAEQVMLYCHEEGLLFAADQVLERISPNVSVSATDPNGDPLGHFLRSLRQLRQDIPADVLVLPGHRRPFRGLHTRTAELEEHHEHRCDLIRKACSDAPKTVADLVPVLFTRKLDAHQMSFAFTETLAHVNRLVRRGELQPVLKDGLLAHRTLTRD</sequence>
<dbReference type="InterPro" id="IPR048933">
    <property type="entry name" value="B_lactamase-like_C"/>
</dbReference>
<reference evidence="2" key="1">
    <citation type="journal article" date="2014" name="Int. J. Syst. Evol. Microbiol.">
        <title>Complete genome sequence of Corynebacterium casei LMG S-19264T (=DSM 44701T), isolated from a smear-ripened cheese.</title>
        <authorList>
            <consortium name="US DOE Joint Genome Institute (JGI-PGF)"/>
            <person name="Walter F."/>
            <person name="Albersmeier A."/>
            <person name="Kalinowski J."/>
            <person name="Ruckert C."/>
        </authorList>
    </citation>
    <scope>NUCLEOTIDE SEQUENCE</scope>
    <source>
        <strain evidence="2">KCTC 42650</strain>
    </source>
</reference>
<dbReference type="Proteomes" id="UP000626220">
    <property type="component" value="Unassembled WGS sequence"/>
</dbReference>
<dbReference type="SMART" id="SM00849">
    <property type="entry name" value="Lactamase_B"/>
    <property type="match status" value="1"/>
</dbReference>
<organism evidence="2 3">
    <name type="scientific">Seohaeicola zhoushanensis</name>
    <dbReference type="NCBI Taxonomy" id="1569283"/>
    <lineage>
        <taxon>Bacteria</taxon>
        <taxon>Pseudomonadati</taxon>
        <taxon>Pseudomonadota</taxon>
        <taxon>Alphaproteobacteria</taxon>
        <taxon>Rhodobacterales</taxon>
        <taxon>Roseobacteraceae</taxon>
        <taxon>Seohaeicola</taxon>
    </lineage>
</organism>
<name>A0A8J3H2E4_9RHOB</name>
<comment type="caution">
    <text evidence="2">The sequence shown here is derived from an EMBL/GenBank/DDBJ whole genome shotgun (WGS) entry which is preliminary data.</text>
</comment>
<dbReference type="SUPFAM" id="SSF56281">
    <property type="entry name" value="Metallo-hydrolase/oxidoreductase"/>
    <property type="match status" value="1"/>
</dbReference>
<evidence type="ECO:0000313" key="3">
    <source>
        <dbReference type="Proteomes" id="UP000626220"/>
    </source>
</evidence>
<evidence type="ECO:0000313" key="2">
    <source>
        <dbReference type="EMBL" id="GHF67114.1"/>
    </source>
</evidence>
<keyword evidence="3" id="KW-1185">Reference proteome</keyword>
<evidence type="ECO:0000259" key="1">
    <source>
        <dbReference type="SMART" id="SM00849"/>
    </source>
</evidence>
<dbReference type="InterPro" id="IPR050662">
    <property type="entry name" value="Sec-metab_biosynth-thioest"/>
</dbReference>
<accession>A0A8J3H2E4</accession>
<dbReference type="Gene3D" id="3.60.15.10">
    <property type="entry name" value="Ribonuclease Z/Hydroxyacylglutathione hydrolase-like"/>
    <property type="match status" value="1"/>
</dbReference>
<dbReference type="InterPro" id="IPR036388">
    <property type="entry name" value="WH-like_DNA-bd_sf"/>
</dbReference>